<feature type="compositionally biased region" description="Low complexity" evidence="1">
    <location>
        <begin position="357"/>
        <end position="370"/>
    </location>
</feature>
<keyword evidence="2" id="KW-0472">Membrane</keyword>
<keyword evidence="4" id="KW-1185">Reference proteome</keyword>
<evidence type="ECO:0000256" key="2">
    <source>
        <dbReference type="SAM" id="Phobius"/>
    </source>
</evidence>
<feature type="compositionally biased region" description="Gly residues" evidence="1">
    <location>
        <begin position="545"/>
        <end position="600"/>
    </location>
</feature>
<dbReference type="SUPFAM" id="SSF49464">
    <property type="entry name" value="Carboxypeptidase regulatory domain-like"/>
    <property type="match status" value="1"/>
</dbReference>
<protein>
    <submittedName>
        <fullName evidence="3">Carboxypeptidase regulatory-like domain-containing protein</fullName>
    </submittedName>
</protein>
<dbReference type="Pfam" id="PF13620">
    <property type="entry name" value="CarboxypepD_reg"/>
    <property type="match status" value="1"/>
</dbReference>
<proteinExistence type="predicted"/>
<accession>A0ABS1UKP6</accession>
<feature type="compositionally biased region" description="Basic and acidic residues" evidence="1">
    <location>
        <begin position="501"/>
        <end position="516"/>
    </location>
</feature>
<organism evidence="3 4">
    <name type="scientific">Micromonospora fiedleri</name>
    <dbReference type="NCBI Taxonomy" id="1157498"/>
    <lineage>
        <taxon>Bacteria</taxon>
        <taxon>Bacillati</taxon>
        <taxon>Actinomycetota</taxon>
        <taxon>Actinomycetes</taxon>
        <taxon>Micromonosporales</taxon>
        <taxon>Micromonosporaceae</taxon>
        <taxon>Micromonospora</taxon>
    </lineage>
</organism>
<comment type="caution">
    <text evidence="3">The sequence shown here is derived from an EMBL/GenBank/DDBJ whole genome shotgun (WGS) entry which is preliminary data.</text>
</comment>
<evidence type="ECO:0000313" key="4">
    <source>
        <dbReference type="Proteomes" id="UP000661193"/>
    </source>
</evidence>
<feature type="compositionally biased region" description="Low complexity" evidence="1">
    <location>
        <begin position="302"/>
        <end position="312"/>
    </location>
</feature>
<feature type="region of interest" description="Disordered" evidence="1">
    <location>
        <begin position="266"/>
        <end position="314"/>
    </location>
</feature>
<evidence type="ECO:0000256" key="1">
    <source>
        <dbReference type="SAM" id="MobiDB-lite"/>
    </source>
</evidence>
<dbReference type="InterPro" id="IPR008969">
    <property type="entry name" value="CarboxyPept-like_regulatory"/>
</dbReference>
<dbReference type="Proteomes" id="UP000661193">
    <property type="component" value="Unassembled WGS sequence"/>
</dbReference>
<keyword evidence="2" id="KW-0812">Transmembrane</keyword>
<name>A0ABS1UKP6_9ACTN</name>
<sequence length="801" mass="80439">MFPRPGTPPGHGKSVRKAVDVSTHRRAWQKRAGVVVALVVGALLAVPATPVLAAEPQVQITGLSSGTLSPGQRATLSFRVTNTNPIEIPPEGDAVNIRVSTSFGELTCDGRCDFTEEIGRGRSQSYSVTLVAGNVAAGDTKSGNVQISATIGGESGGAQREVTVRGPNPPPTTQAPQTVRSISGKVVNQAGDGVPNAYVLLKDSAGKQYETNANSDGNFRFTGTSERPIAPGRIDLGASANSVREVVSFTANAGQSVTGQRITLAIQASNSPTPTPTASESAVPTEDPFDDELADEVDEAPAESAAPPAQASNEDSGGFGNWLLVLLGGLFVAVGVGTIVLLWMKRKENDDAEVDGDAPAGAPAGAVPAARGSFAGADDQTRVVSRVGNTPDPTMVAGAGISNAPTMMHQPIVDDVPPDPYGAPPAPPYGAAPGAAQAWSGGGYGDEPGGYGAAGYGNAPSSGSGYGTSPSSGAGYGGRDYGAGSAGADYPPAGGAAGYGERYDEPTGRYTGDETRYPTPADPYATGLYEPEAGQGYGSSEPTGYGRGEPTGGYGRGEPTGGYGQSEPTGGYGQGAPAGGYGQAEQPGGFGQGGSAGGYGSADRDYNRGEPTGSYGNGSGYGQSEPATGYGQGAPAGGYSPSTPAGGYGQGEPTGSYGRTDPVGGYGQSEPTGGYGQSEPTGGYGQAAEPTGGYPPQTGGYGQSAGGYAQTGGYDDPGRYGQAGYGGSYGGQEPPQQRTGYDGGYDQNTGGYGQEPPRQRGGYDNGYEQGGAYGSDPAQAGHGRPDGSPTERGRRLDWLDD</sequence>
<feature type="transmembrane region" description="Helical" evidence="2">
    <location>
        <begin position="322"/>
        <end position="343"/>
    </location>
</feature>
<dbReference type="EMBL" id="JAETXL010000004">
    <property type="protein sequence ID" value="MBL6276911.1"/>
    <property type="molecule type" value="Genomic_DNA"/>
</dbReference>
<keyword evidence="2" id="KW-1133">Transmembrane helix</keyword>
<feature type="compositionally biased region" description="Basic and acidic residues" evidence="1">
    <location>
        <begin position="783"/>
        <end position="801"/>
    </location>
</feature>
<feature type="region of interest" description="Disordered" evidence="1">
    <location>
        <begin position="352"/>
        <end position="372"/>
    </location>
</feature>
<reference evidence="3 4" key="1">
    <citation type="submission" date="2021-01" db="EMBL/GenBank/DDBJ databases">
        <title>Genome sequencing of Micromonospora fiedleri MG-37.</title>
        <authorList>
            <person name="Moreland P.E.J."/>
            <person name="Stach J.E.M."/>
        </authorList>
    </citation>
    <scope>NUCLEOTIDE SEQUENCE [LARGE SCALE GENOMIC DNA]</scope>
    <source>
        <strain evidence="3 4">MG-37</strain>
    </source>
</reference>
<feature type="region of interest" description="Disordered" evidence="1">
    <location>
        <begin position="496"/>
        <end position="801"/>
    </location>
</feature>
<evidence type="ECO:0000313" key="3">
    <source>
        <dbReference type="EMBL" id="MBL6276911.1"/>
    </source>
</evidence>
<gene>
    <name evidence="3" type="ORF">JMF97_12145</name>
</gene>
<feature type="compositionally biased region" description="Acidic residues" evidence="1">
    <location>
        <begin position="287"/>
        <end position="301"/>
    </location>
</feature>
<feature type="compositionally biased region" description="Polar residues" evidence="1">
    <location>
        <begin position="266"/>
        <end position="282"/>
    </location>
</feature>
<feature type="compositionally biased region" description="Low complexity" evidence="1">
    <location>
        <begin position="706"/>
        <end position="720"/>
    </location>
</feature>
<feature type="compositionally biased region" description="Gly residues" evidence="1">
    <location>
        <begin position="721"/>
        <end position="730"/>
    </location>
</feature>